<reference evidence="5 6" key="1">
    <citation type="submission" date="2020-08" db="EMBL/GenBank/DDBJ databases">
        <title>Genome public.</title>
        <authorList>
            <person name="Liu C."/>
            <person name="Sun Q."/>
        </authorList>
    </citation>
    <scope>NUCLEOTIDE SEQUENCE [LARGE SCALE GENOMIC DNA]</scope>
    <source>
        <strain evidence="5 6">NSJ-27</strain>
    </source>
</reference>
<feature type="signal peptide" evidence="3">
    <location>
        <begin position="1"/>
        <end position="32"/>
    </location>
</feature>
<dbReference type="RefSeq" id="WP_186996735.1">
    <property type="nucleotide sequence ID" value="NZ_JACOQK010000001.1"/>
</dbReference>
<evidence type="ECO:0000313" key="5">
    <source>
        <dbReference type="EMBL" id="MBC5788046.1"/>
    </source>
</evidence>
<dbReference type="InterPro" id="IPR029052">
    <property type="entry name" value="Metallo-depent_PP-like"/>
</dbReference>
<keyword evidence="6" id="KW-1185">Reference proteome</keyword>
<comment type="caution">
    <text evidence="5">The sequence shown here is derived from an EMBL/GenBank/DDBJ whole genome shotgun (WGS) entry which is preliminary data.</text>
</comment>
<dbReference type="InterPro" id="IPR051918">
    <property type="entry name" value="STPP_CPPED1"/>
</dbReference>
<feature type="domain" description="Calcineurin-like phosphoesterase" evidence="4">
    <location>
        <begin position="971"/>
        <end position="1166"/>
    </location>
</feature>
<feature type="region of interest" description="Disordered" evidence="1">
    <location>
        <begin position="1538"/>
        <end position="1576"/>
    </location>
</feature>
<keyword evidence="2" id="KW-0812">Transmembrane</keyword>
<dbReference type="EMBL" id="JACOQK010000001">
    <property type="protein sequence ID" value="MBC5788046.1"/>
    <property type="molecule type" value="Genomic_DNA"/>
</dbReference>
<sequence>MKKRFGKRLLAACLSVAVASTMIAGSALPAFAVQDTANNLDQPAQKGLWMTEIYQNDVSYRSDVYGNTSDQMEFVEITNTSDQTINFNQDYGFWYEYPSEDNYVMKQLAVTTVDGSSDVNIAPGQTVIFWSQRKDLGEGGYASEEEFRKDMNVPDGVPVFIVSGQNGFAENDRGFAIKKSTGETVSYYHYNKTTDEVTSDGLSVQLSIPDFGSTMNVYESKKPTTAGVVYTAQLNGQREIHIPENRKPEGLYLTEIRANDSNRDAVYGSGSNDLMECFELTNTTSQDIDLNKEYQIDYRIKTDNVKTLEITTMDKSKEGCIIPAGSTAVIWCYRADSLAGSYTTYPTEEEFRAAYSIPENVPVFIFENQNGLNNTLRGFEVYKTAENQDRELVSYYFWDGTNDMKDNKSVDLKINPDGPKMDVYKAQSTTNMGAINDAQVTYAEDDGSSPNLSLAVDPVTSVNQGDFIRIPYNYSGSDVMPVKSIELYYKTPDMDSYVCDKTTSFAIYNKWYAFIPSDVVLNADYVDYYVKAYNTYRYTMTDVQRVNVNKLDNVTGLRVNFGGDGSLSGTQSLSIKDFDNTTSSITATVDGAPVELIPSFENGAFFTFTHRGVDSYFKNALTCGDKIIKNFSKCSEIPSDSSMAIMVDQSYFTYNEDGSVSIELAIRAGTYGSTWESDTDANNDDFYISNMALSLTDGTVIQPTSVVGVNGNDLSTMGEIKMGDSADCEIAAIMDFEIPAGKVDAVSGMIDTTALSDGGHQLVVNSSSGNSKTIDFTVDNSTPQQPEETPVATDLDFSIESSTYPAVATVGSVEGAANTTIYQAKALNDISIYTGVGDSTAQAEAANGLGSVTSDNGQYPYQIFEITTDGTQQEQIRIDLSAQADYDQPIQLYALNTTDSTWDILETTEQNGKITAVFPLEDYLENGKVTVLAQARGEEYTPYTEPQATQDTVKNDYNWDGTGIPEQYDFSIAWISDTQYYSEQYMENFSKMTNWIVDNKDGLGIQYVVHTGDIVDEFNEEYQYVNASNELSKFEQAGLPYGLLGGNHDTGHGNERYELYDKYFGAERYEGNSWYGGTYDDNKGHYDLVNVDGEELLFIYMSWDIYTPEVDWINSVLEQYPDKKAIICTHPGINANAEPDYFSDLLLEQVCKTHTNVIAMLNGHYHGASMNNVGFDDNGDGVEDRVVYRICTDYQSAPGGGEGYIKMMYFDLANGKIYLNSYSPVLDDYNYYDTPKLDNYGSGVVASDIDIAELPVNFDRTTPKTLTVDSLNANLLTNNILGQGTEGQTQIELSTAKGQTDTAYAVAKDAEGNILSYSNALQYTVGTVQSTNKDILKKVVEYADNVKASDEFDNVIADVQKSFLEAFDQAKTILEDPTASQEQVDASWKTLLNEIHKLGFVKGDITSLQMLVDIAKGYDLSQYIEAGQAEFDTALTAAEELLANADNAMQQQITEAADNLLNAMMNLRFKADKSVLEQVVVEANGKDATAYTAESYNALTVAVQTATTVLENDNATQDEVDTAVNVVQQAIDKLVPVTTEDTTSKQPSQDETKEVVSTGQESQETKSANTTTKTVRTGDTGRNILYLMISGLSAATVGVLVGHKKRMSK</sequence>
<feature type="chain" id="PRO_5045989683" evidence="3">
    <location>
        <begin position="33"/>
        <end position="1609"/>
    </location>
</feature>
<dbReference type="Gene3D" id="3.60.21.10">
    <property type="match status" value="1"/>
</dbReference>
<protein>
    <submittedName>
        <fullName evidence="5">FIVAR domain-containing protein</fullName>
    </submittedName>
</protein>
<dbReference type="PANTHER" id="PTHR43143">
    <property type="entry name" value="METALLOPHOSPHOESTERASE, CALCINEURIN SUPERFAMILY"/>
    <property type="match status" value="1"/>
</dbReference>
<proteinExistence type="predicted"/>
<evidence type="ECO:0000256" key="3">
    <source>
        <dbReference type="SAM" id="SignalP"/>
    </source>
</evidence>
<dbReference type="Pfam" id="PF07554">
    <property type="entry name" value="FIVAR"/>
    <property type="match status" value="3"/>
</dbReference>
<dbReference type="Gene3D" id="1.20.1270.90">
    <property type="entry name" value="AF1782-like"/>
    <property type="match status" value="2"/>
</dbReference>
<gene>
    <name evidence="5" type="ORF">H8Z77_08455</name>
</gene>
<evidence type="ECO:0000256" key="2">
    <source>
        <dbReference type="SAM" id="Phobius"/>
    </source>
</evidence>
<feature type="compositionally biased region" description="Polar residues" evidence="1">
    <location>
        <begin position="1555"/>
        <end position="1569"/>
    </location>
</feature>
<dbReference type="Gene3D" id="1.20.5.420">
    <property type="entry name" value="Immunoglobulin FC, subunit C"/>
    <property type="match status" value="1"/>
</dbReference>
<name>A0ABR7ISC3_9CLOT</name>
<dbReference type="SUPFAM" id="SSF56300">
    <property type="entry name" value="Metallo-dependent phosphatases"/>
    <property type="match status" value="1"/>
</dbReference>
<evidence type="ECO:0000259" key="4">
    <source>
        <dbReference type="Pfam" id="PF00149"/>
    </source>
</evidence>
<evidence type="ECO:0000256" key="1">
    <source>
        <dbReference type="SAM" id="MobiDB-lite"/>
    </source>
</evidence>
<dbReference type="Pfam" id="PF00149">
    <property type="entry name" value="Metallophos"/>
    <property type="match status" value="1"/>
</dbReference>
<dbReference type="PANTHER" id="PTHR43143:SF5">
    <property type="entry name" value="SECRETED PROTEIN"/>
    <property type="match status" value="1"/>
</dbReference>
<accession>A0ABR7ISC3</accession>
<keyword evidence="2" id="KW-0472">Membrane</keyword>
<keyword evidence="2" id="KW-1133">Transmembrane helix</keyword>
<dbReference type="InterPro" id="IPR004843">
    <property type="entry name" value="Calcineurin-like_PHP"/>
</dbReference>
<keyword evidence="3" id="KW-0732">Signal</keyword>
<evidence type="ECO:0000313" key="6">
    <source>
        <dbReference type="Proteomes" id="UP000649151"/>
    </source>
</evidence>
<feature type="transmembrane region" description="Helical" evidence="2">
    <location>
        <begin position="1584"/>
        <end position="1602"/>
    </location>
</feature>
<organism evidence="5 6">
    <name type="scientific">Clostridium facile</name>
    <dbReference type="NCBI Taxonomy" id="2763035"/>
    <lineage>
        <taxon>Bacteria</taxon>
        <taxon>Bacillati</taxon>
        <taxon>Bacillota</taxon>
        <taxon>Clostridia</taxon>
        <taxon>Eubacteriales</taxon>
        <taxon>Clostridiaceae</taxon>
        <taxon>Clostridium</taxon>
    </lineage>
</organism>
<dbReference type="Proteomes" id="UP000649151">
    <property type="component" value="Unassembled WGS sequence"/>
</dbReference>